<dbReference type="Proteomes" id="UP000261500">
    <property type="component" value="Unplaced"/>
</dbReference>
<protein>
    <submittedName>
        <fullName evidence="2">Uncharacterized protein</fullName>
    </submittedName>
</protein>
<reference evidence="2" key="2">
    <citation type="submission" date="2025-09" db="UniProtKB">
        <authorList>
            <consortium name="Ensembl"/>
        </authorList>
    </citation>
    <scope>IDENTIFICATION</scope>
</reference>
<proteinExistence type="predicted"/>
<name>A0A3B3UIJ3_9TELE</name>
<feature type="region of interest" description="Disordered" evidence="1">
    <location>
        <begin position="1"/>
        <end position="26"/>
    </location>
</feature>
<sequence>MASAPPEPRKFTRGLNKPGTAAELRQSVSEAVRTSVLMVRRKRLSLSLLSYKTTIYIKNEILYGAKSNHHFRDI</sequence>
<dbReference type="AlphaFoldDB" id="A0A3B3UIJ3"/>
<organism evidence="2 3">
    <name type="scientific">Poecilia latipinna</name>
    <name type="common">sailfin molly</name>
    <dbReference type="NCBI Taxonomy" id="48699"/>
    <lineage>
        <taxon>Eukaryota</taxon>
        <taxon>Metazoa</taxon>
        <taxon>Chordata</taxon>
        <taxon>Craniata</taxon>
        <taxon>Vertebrata</taxon>
        <taxon>Euteleostomi</taxon>
        <taxon>Actinopterygii</taxon>
        <taxon>Neopterygii</taxon>
        <taxon>Teleostei</taxon>
        <taxon>Neoteleostei</taxon>
        <taxon>Acanthomorphata</taxon>
        <taxon>Ovalentaria</taxon>
        <taxon>Atherinomorphae</taxon>
        <taxon>Cyprinodontiformes</taxon>
        <taxon>Poeciliidae</taxon>
        <taxon>Poeciliinae</taxon>
        <taxon>Poecilia</taxon>
    </lineage>
</organism>
<accession>A0A3B3UIJ3</accession>
<evidence type="ECO:0000256" key="1">
    <source>
        <dbReference type="SAM" id="MobiDB-lite"/>
    </source>
</evidence>
<evidence type="ECO:0000313" key="2">
    <source>
        <dbReference type="Ensembl" id="ENSPLAP00000012546.1"/>
    </source>
</evidence>
<keyword evidence="3" id="KW-1185">Reference proteome</keyword>
<reference evidence="2" key="1">
    <citation type="submission" date="2025-08" db="UniProtKB">
        <authorList>
            <consortium name="Ensembl"/>
        </authorList>
    </citation>
    <scope>IDENTIFICATION</scope>
</reference>
<dbReference type="Ensembl" id="ENSPLAT00000029613.1">
    <property type="protein sequence ID" value="ENSPLAP00000012546.1"/>
    <property type="gene ID" value="ENSPLAG00000015886.1"/>
</dbReference>
<dbReference type="STRING" id="48699.ENSPLAP00000012546"/>
<evidence type="ECO:0000313" key="3">
    <source>
        <dbReference type="Proteomes" id="UP000261500"/>
    </source>
</evidence>
<dbReference type="GeneTree" id="ENSGT00940000176946"/>